<protein>
    <submittedName>
        <fullName evidence="1">Uncharacterized protein</fullName>
    </submittedName>
</protein>
<accession>A0A381N5Z8</accession>
<evidence type="ECO:0000313" key="1">
    <source>
        <dbReference type="EMBL" id="SUZ49879.1"/>
    </source>
</evidence>
<dbReference type="EMBL" id="UINC01000141">
    <property type="protein sequence ID" value="SUZ49879.1"/>
    <property type="molecule type" value="Genomic_DNA"/>
</dbReference>
<reference evidence="1" key="1">
    <citation type="submission" date="2018-05" db="EMBL/GenBank/DDBJ databases">
        <authorList>
            <person name="Lanie J.A."/>
            <person name="Ng W.-L."/>
            <person name="Kazmierczak K.M."/>
            <person name="Andrzejewski T.M."/>
            <person name="Davidsen T.M."/>
            <person name="Wayne K.J."/>
            <person name="Tettelin H."/>
            <person name="Glass J.I."/>
            <person name="Rusch D."/>
            <person name="Podicherti R."/>
            <person name="Tsui H.-C.T."/>
            <person name="Winkler M.E."/>
        </authorList>
    </citation>
    <scope>NUCLEOTIDE SEQUENCE</scope>
</reference>
<sequence length="164" mass="17445">MEGNSQTIEIPLLIVGRNPAALVIAKVVSGRGLPSLVVGHQATDNAEPVVLDSESIEILEPHGVLSVLRPYATAQDPFTITPLAFENALKHHCVADMLVTVYDHMHIDEADMSNGGLHGGLTDGNTTWGLYADAFVDVSEFSVDLNTAVHQAAAFGNELMSNIT</sequence>
<gene>
    <name evidence="1" type="ORF">METZ01_LOCUS2733</name>
</gene>
<dbReference type="AlphaFoldDB" id="A0A381N5Z8"/>
<organism evidence="1">
    <name type="scientific">marine metagenome</name>
    <dbReference type="NCBI Taxonomy" id="408172"/>
    <lineage>
        <taxon>unclassified sequences</taxon>
        <taxon>metagenomes</taxon>
        <taxon>ecological metagenomes</taxon>
    </lineage>
</organism>
<proteinExistence type="predicted"/>
<name>A0A381N5Z8_9ZZZZ</name>